<dbReference type="PANTHER" id="PTHR10073">
    <property type="entry name" value="DNA MISMATCH REPAIR PROTEIN MLH, PMS, MUTL"/>
    <property type="match status" value="1"/>
</dbReference>
<evidence type="ECO:0000256" key="3">
    <source>
        <dbReference type="ARBA" id="ARBA00022763"/>
    </source>
</evidence>
<dbReference type="InterPro" id="IPR042121">
    <property type="entry name" value="MutL_C_regsub"/>
</dbReference>
<dbReference type="InterPro" id="IPR013507">
    <property type="entry name" value="DNA_mismatch_S5_2-like"/>
</dbReference>
<dbReference type="SUPFAM" id="SSF55874">
    <property type="entry name" value="ATPase domain of HSP90 chaperone/DNA topoisomerase II/histidine kinase"/>
    <property type="match status" value="1"/>
</dbReference>
<dbReference type="InterPro" id="IPR037198">
    <property type="entry name" value="MutL_C_sf"/>
</dbReference>
<dbReference type="Gene3D" id="3.30.1540.20">
    <property type="entry name" value="MutL, C-terminal domain, dimerisation subdomain"/>
    <property type="match status" value="1"/>
</dbReference>
<dbReference type="PANTHER" id="PTHR10073:SF12">
    <property type="entry name" value="DNA MISMATCH REPAIR PROTEIN MLH1"/>
    <property type="match status" value="1"/>
</dbReference>
<dbReference type="GO" id="GO:0016887">
    <property type="term" value="F:ATP hydrolysis activity"/>
    <property type="evidence" value="ECO:0007669"/>
    <property type="project" value="InterPro"/>
</dbReference>
<dbReference type="PROSITE" id="PS00058">
    <property type="entry name" value="DNA_MISMATCH_REPAIR_1"/>
    <property type="match status" value="1"/>
</dbReference>
<evidence type="ECO:0000259" key="8">
    <source>
        <dbReference type="SMART" id="SM01340"/>
    </source>
</evidence>
<evidence type="ECO:0000313" key="9">
    <source>
        <dbReference type="EMBL" id="KZD11937.1"/>
    </source>
</evidence>
<dbReference type="Proteomes" id="UP000076400">
    <property type="component" value="Unassembled WGS sequence"/>
</dbReference>
<dbReference type="GO" id="GO:0030983">
    <property type="term" value="F:mismatched DNA binding"/>
    <property type="evidence" value="ECO:0007669"/>
    <property type="project" value="InterPro"/>
</dbReference>
<dbReference type="STRING" id="580166.AUP43_17860"/>
<dbReference type="Gene3D" id="3.30.230.10">
    <property type="match status" value="1"/>
</dbReference>
<dbReference type="GO" id="GO:0140664">
    <property type="term" value="F:ATP-dependent DNA damage sensor activity"/>
    <property type="evidence" value="ECO:0007669"/>
    <property type="project" value="InterPro"/>
</dbReference>
<dbReference type="InterPro" id="IPR014721">
    <property type="entry name" value="Ribsml_uS5_D2-typ_fold_subgr"/>
</dbReference>
<dbReference type="Pfam" id="PF13589">
    <property type="entry name" value="HATPase_c_3"/>
    <property type="match status" value="1"/>
</dbReference>
<dbReference type="Pfam" id="PF01119">
    <property type="entry name" value="DNA_mis_repair"/>
    <property type="match status" value="1"/>
</dbReference>
<evidence type="ECO:0000259" key="7">
    <source>
        <dbReference type="SMART" id="SM00853"/>
    </source>
</evidence>
<comment type="caution">
    <text evidence="9">The sequence shown here is derived from an EMBL/GenBank/DDBJ whole genome shotgun (WGS) entry which is preliminary data.</text>
</comment>
<dbReference type="CDD" id="cd16926">
    <property type="entry name" value="HATPase_MutL-MLH-PMS-like"/>
    <property type="match status" value="1"/>
</dbReference>
<keyword evidence="10" id="KW-1185">Reference proteome</keyword>
<dbReference type="GO" id="GO:0006298">
    <property type="term" value="P:mismatch repair"/>
    <property type="evidence" value="ECO:0007669"/>
    <property type="project" value="UniProtKB-UniRule"/>
</dbReference>
<dbReference type="InterPro" id="IPR014762">
    <property type="entry name" value="DNA_mismatch_repair_CS"/>
</dbReference>
<dbReference type="Pfam" id="PF08676">
    <property type="entry name" value="MutL_C"/>
    <property type="match status" value="1"/>
</dbReference>
<dbReference type="NCBIfam" id="NF000953">
    <property type="entry name" value="PRK00095.2-4"/>
    <property type="match status" value="1"/>
</dbReference>
<accession>A0A154WEI6</accession>
<organism evidence="9 10">
    <name type="scientific">Oceanibaculum pacificum</name>
    <dbReference type="NCBI Taxonomy" id="580166"/>
    <lineage>
        <taxon>Bacteria</taxon>
        <taxon>Pseudomonadati</taxon>
        <taxon>Pseudomonadota</taxon>
        <taxon>Alphaproteobacteria</taxon>
        <taxon>Rhodospirillales</taxon>
        <taxon>Oceanibaculaceae</taxon>
        <taxon>Oceanibaculum</taxon>
    </lineage>
</organism>
<dbReference type="SUPFAM" id="SSF118116">
    <property type="entry name" value="DNA mismatch repair protein MutL"/>
    <property type="match status" value="1"/>
</dbReference>
<evidence type="ECO:0000256" key="6">
    <source>
        <dbReference type="SAM" id="MobiDB-lite"/>
    </source>
</evidence>
<dbReference type="SMART" id="SM00853">
    <property type="entry name" value="MutL_C"/>
    <property type="match status" value="1"/>
</dbReference>
<keyword evidence="4 5" id="KW-0234">DNA repair</keyword>
<dbReference type="SUPFAM" id="SSF54211">
    <property type="entry name" value="Ribosomal protein S5 domain 2-like"/>
    <property type="match status" value="1"/>
</dbReference>
<dbReference type="FunFam" id="3.30.565.10:FF:000003">
    <property type="entry name" value="DNA mismatch repair endonuclease MutL"/>
    <property type="match status" value="1"/>
</dbReference>
<dbReference type="Gene3D" id="3.30.1370.100">
    <property type="entry name" value="MutL, C-terminal domain, regulatory subdomain"/>
    <property type="match status" value="1"/>
</dbReference>
<dbReference type="GO" id="GO:0005524">
    <property type="term" value="F:ATP binding"/>
    <property type="evidence" value="ECO:0007669"/>
    <property type="project" value="InterPro"/>
</dbReference>
<dbReference type="SMART" id="SM01340">
    <property type="entry name" value="DNA_mis_repair"/>
    <property type="match status" value="1"/>
</dbReference>
<feature type="region of interest" description="Disordered" evidence="6">
    <location>
        <begin position="387"/>
        <end position="413"/>
    </location>
</feature>
<dbReference type="InterPro" id="IPR002099">
    <property type="entry name" value="MutL/Mlh/PMS"/>
</dbReference>
<evidence type="ECO:0000313" key="10">
    <source>
        <dbReference type="Proteomes" id="UP000076400"/>
    </source>
</evidence>
<comment type="function">
    <text evidence="5">This protein is involved in the repair of mismatches in DNA. It is required for dam-dependent methyl-directed DNA mismatch repair. May act as a 'molecular matchmaker', a protein that promotes the formation of a stable complex between two or more DNA-binding proteins in an ATP-dependent manner without itself being part of a final effector complex.</text>
</comment>
<keyword evidence="3 5" id="KW-0227">DNA damage</keyword>
<dbReference type="InterPro" id="IPR020667">
    <property type="entry name" value="DNA_mismatch_repair_MutL"/>
</dbReference>
<dbReference type="InterPro" id="IPR036890">
    <property type="entry name" value="HATPase_C_sf"/>
</dbReference>
<dbReference type="CDD" id="cd03482">
    <property type="entry name" value="MutL_Trans_MutL"/>
    <property type="match status" value="1"/>
</dbReference>
<dbReference type="HAMAP" id="MF_00149">
    <property type="entry name" value="DNA_mis_repair"/>
    <property type="match status" value="1"/>
</dbReference>
<dbReference type="Gene3D" id="3.30.565.10">
    <property type="entry name" value="Histidine kinase-like ATPase, C-terminal domain"/>
    <property type="match status" value="1"/>
</dbReference>
<sequence length="604" mass="64930">MATVIRRLPDILVNQIAAGEVVERPASAVKELVENALDAGATRVDVILRDGGQSLISVSDDGFGMDQAELELAVERHATSKLPDDDLVRISSLGFRGEALPSIGAVSRLSITSRKQAADSAWRIDVEGGVKRPVQPAAQGQGTRVEVRDLFYATPARLKFLKNPRTEYSQAIDVVNRLAMAHPHVAFTLGDGARQSVKLAGAQGELFDIRLRRLAAIMGEDFADNALRIDATREGIRLTGYAGLPTLNRGNAQMQYLFVNGRPVKDRLLQGAVRGAYQDFLSHDRHPLLALFVELPPEAVDVNVHPAKAEVRFREAGLVRGLIVSALKHALAEAGHRASTTVSLAALGAFNPQRGYAPQPARGPAYAYPHPSGGLAEAARDYHAPLPNFDAPLSAPPPSAVNDAGPNDLPVDNPLGVARGQLHGTYIVAQTADGIVIVDQHAAHERLVYERMKQALGESGVTRQALLLPEVVELDEPAVERLTARAEDLARLGLVVEGFGPGAVVVREVPALLGQVDAAGLVRDLADDLAEWDQALTLEDRLAHVCGTMACHGSVRAGRRLNGDEMNALLRQMEATPHSGQCNHGRPTYVELKLGDIERLFGRR</sequence>
<proteinExistence type="inferred from homology"/>
<dbReference type="InterPro" id="IPR038973">
    <property type="entry name" value="MutL/Mlh/Pms-like"/>
</dbReference>
<reference evidence="9 10" key="1">
    <citation type="submission" date="2015-12" db="EMBL/GenBank/DDBJ databases">
        <title>Genome sequence of Oceanibaculum pacificum MCCC 1A02656.</title>
        <authorList>
            <person name="Lu L."/>
            <person name="Lai Q."/>
            <person name="Shao Z."/>
            <person name="Qian P."/>
        </authorList>
    </citation>
    <scope>NUCLEOTIDE SEQUENCE [LARGE SCALE GENOMIC DNA]</scope>
    <source>
        <strain evidence="9 10">MCCC 1A02656</strain>
    </source>
</reference>
<protein>
    <recommendedName>
        <fullName evidence="2 5">DNA mismatch repair protein MutL</fullName>
    </recommendedName>
</protein>
<dbReference type="OrthoDB" id="9763467at2"/>
<dbReference type="EMBL" id="LPXN01000069">
    <property type="protein sequence ID" value="KZD11937.1"/>
    <property type="molecule type" value="Genomic_DNA"/>
</dbReference>
<dbReference type="GO" id="GO:0032300">
    <property type="term" value="C:mismatch repair complex"/>
    <property type="evidence" value="ECO:0007669"/>
    <property type="project" value="InterPro"/>
</dbReference>
<feature type="domain" description="DNA mismatch repair protein S5" evidence="8">
    <location>
        <begin position="214"/>
        <end position="332"/>
    </location>
</feature>
<evidence type="ECO:0000256" key="5">
    <source>
        <dbReference type="HAMAP-Rule" id="MF_00149"/>
    </source>
</evidence>
<dbReference type="NCBIfam" id="TIGR00585">
    <property type="entry name" value="mutl"/>
    <property type="match status" value="1"/>
</dbReference>
<dbReference type="InterPro" id="IPR020568">
    <property type="entry name" value="Ribosomal_Su5_D2-typ_SF"/>
</dbReference>
<evidence type="ECO:0000256" key="1">
    <source>
        <dbReference type="ARBA" id="ARBA00006082"/>
    </source>
</evidence>
<evidence type="ECO:0000256" key="2">
    <source>
        <dbReference type="ARBA" id="ARBA00021975"/>
    </source>
</evidence>
<gene>
    <name evidence="5" type="primary">mutL</name>
    <name evidence="9" type="ORF">AUP43_17860</name>
</gene>
<comment type="similarity">
    <text evidence="1 5">Belongs to the DNA mismatch repair MutL/HexB family.</text>
</comment>
<evidence type="ECO:0000256" key="4">
    <source>
        <dbReference type="ARBA" id="ARBA00023204"/>
    </source>
</evidence>
<dbReference type="InterPro" id="IPR014790">
    <property type="entry name" value="MutL_C"/>
</dbReference>
<dbReference type="InterPro" id="IPR042120">
    <property type="entry name" value="MutL_C_dimsub"/>
</dbReference>
<dbReference type="AlphaFoldDB" id="A0A154WEI6"/>
<feature type="domain" description="MutL C-terminal dimerisation" evidence="7">
    <location>
        <begin position="418"/>
        <end position="561"/>
    </location>
</feature>
<dbReference type="RefSeq" id="WP_067553502.1">
    <property type="nucleotide sequence ID" value="NZ_LPXN01000069.1"/>
</dbReference>
<name>A0A154WEI6_9PROT</name>